<accession>A0A915DHP0</accession>
<reference evidence="2" key="1">
    <citation type="submission" date="2022-11" db="UniProtKB">
        <authorList>
            <consortium name="WormBaseParasite"/>
        </authorList>
    </citation>
    <scope>IDENTIFICATION</scope>
</reference>
<organism evidence="1 2">
    <name type="scientific">Ditylenchus dipsaci</name>
    <dbReference type="NCBI Taxonomy" id="166011"/>
    <lineage>
        <taxon>Eukaryota</taxon>
        <taxon>Metazoa</taxon>
        <taxon>Ecdysozoa</taxon>
        <taxon>Nematoda</taxon>
        <taxon>Chromadorea</taxon>
        <taxon>Rhabditida</taxon>
        <taxon>Tylenchina</taxon>
        <taxon>Tylenchomorpha</taxon>
        <taxon>Sphaerularioidea</taxon>
        <taxon>Anguinidae</taxon>
        <taxon>Anguininae</taxon>
        <taxon>Ditylenchus</taxon>
    </lineage>
</organism>
<sequence>MGAVPDGSCRYLKFCASPSEQCYMGTTCCKMANDPSLLGTSAGGFGGISSQFMNNAGQAGGYGTPGMMPGSMQGYGMQGYGGMGGMSGMVGMNNLYSGMTGGYGTPGMMPGSISMQGYNMGGMGGIMSPYDGMSGISGMNSPYSGMTGGYGMPGVWACKVTGWAV</sequence>
<keyword evidence="1" id="KW-1185">Reference proteome</keyword>
<dbReference type="AlphaFoldDB" id="A0A915DHP0"/>
<name>A0A915DHP0_9BILA</name>
<proteinExistence type="predicted"/>
<dbReference type="Proteomes" id="UP000887574">
    <property type="component" value="Unplaced"/>
</dbReference>
<evidence type="ECO:0000313" key="2">
    <source>
        <dbReference type="WBParaSite" id="jg19371"/>
    </source>
</evidence>
<dbReference type="WBParaSite" id="jg19371">
    <property type="protein sequence ID" value="jg19371"/>
    <property type="gene ID" value="jg19371"/>
</dbReference>
<protein>
    <submittedName>
        <fullName evidence="2">Uncharacterized protein</fullName>
    </submittedName>
</protein>
<evidence type="ECO:0000313" key="1">
    <source>
        <dbReference type="Proteomes" id="UP000887574"/>
    </source>
</evidence>